<sequence length="71" mass="8135">MNIVKGEYLTRNGTRVTVHDVKEGSSFTVKGSIWKMFRGKYVPRTFNVWMPDGRLLPNTESPLDIVSVYQS</sequence>
<keyword evidence="2" id="KW-1185">Reference proteome</keyword>
<dbReference type="RefSeq" id="YP_009818721.1">
    <property type="nucleotide sequence ID" value="NC_048142.1"/>
</dbReference>
<dbReference type="KEGG" id="vg:55010067"/>
<evidence type="ECO:0000313" key="2">
    <source>
        <dbReference type="Proteomes" id="UP000288235"/>
    </source>
</evidence>
<evidence type="ECO:0000313" key="1">
    <source>
        <dbReference type="EMBL" id="AZU98522.1"/>
    </source>
</evidence>
<dbReference type="GeneID" id="55010067"/>
<dbReference type="Proteomes" id="UP000288235">
    <property type="component" value="Segment"/>
</dbReference>
<reference evidence="1 2" key="1">
    <citation type="submission" date="2018-12" db="EMBL/GenBank/DDBJ databases">
        <title>Successful treatment of antibiotic resistant microbial bone infection with bacteriophages.</title>
        <authorList>
            <person name="Nir-Paz R."/>
            <person name="Gelman D."/>
            <person name="Khouri A."/>
            <person name="Sisson B.M."/>
            <person name="Fackler J."/>
            <person name="Oren S.A."/>
            <person name="Khalifa L."/>
            <person name="Rimon A."/>
            <person name="Glazer S.C."/>
            <person name="Moses A.E."/>
            <person name="Yoram W."/>
            <person name="Schooley R.T."/>
            <person name="Hazan R."/>
        </authorList>
    </citation>
    <scope>NUCLEOTIDE SEQUENCE [LARGE SCALE GENOMIC DNA]</scope>
</reference>
<accession>A0A3T0IGH9</accession>
<dbReference type="EMBL" id="MK278859">
    <property type="protein sequence ID" value="AZU98522.1"/>
    <property type="molecule type" value="Genomic_DNA"/>
</dbReference>
<organism evidence="1 2">
    <name type="scientific">Acinetobacter phage AbKT21phiIII</name>
    <dbReference type="NCBI Taxonomy" id="2500826"/>
    <lineage>
        <taxon>Viruses</taxon>
        <taxon>Duplodnaviria</taxon>
        <taxon>Heunggongvirae</taxon>
        <taxon>Uroviricota</taxon>
        <taxon>Caudoviricetes</taxon>
        <taxon>Autographivirales</taxon>
        <taxon>Autoscriptoviridae</taxon>
        <taxon>Beijerinckvirinae</taxon>
        <taxon>Friunavirus</taxon>
        <taxon>Friunavirus AbKT21III</taxon>
    </lineage>
</organism>
<protein>
    <submittedName>
        <fullName evidence="1">Uncharacterized protein</fullName>
    </submittedName>
</protein>
<proteinExistence type="predicted"/>
<name>A0A3T0IGH9_9CAUD</name>